<dbReference type="EMBL" id="BTSY01000006">
    <property type="protein sequence ID" value="GMT31358.1"/>
    <property type="molecule type" value="Genomic_DNA"/>
</dbReference>
<dbReference type="InterPro" id="IPR013083">
    <property type="entry name" value="Znf_RING/FYVE/PHD"/>
</dbReference>
<dbReference type="GO" id="GO:0005829">
    <property type="term" value="C:cytosol"/>
    <property type="evidence" value="ECO:0007669"/>
    <property type="project" value="TreeGrafter"/>
</dbReference>
<evidence type="ECO:0000256" key="5">
    <source>
        <dbReference type="ARBA" id="ARBA00022801"/>
    </source>
</evidence>
<dbReference type="PROSITE" id="PS00973">
    <property type="entry name" value="USP_2"/>
    <property type="match status" value="1"/>
</dbReference>
<evidence type="ECO:0000259" key="10">
    <source>
        <dbReference type="PROSITE" id="PS50235"/>
    </source>
</evidence>
<dbReference type="CDD" id="cd02667">
    <property type="entry name" value="Peptidase_C19K"/>
    <property type="match status" value="1"/>
</dbReference>
<comment type="caution">
    <text evidence="11">The sequence shown here is derived from an EMBL/GenBank/DDBJ whole genome shotgun (WGS) entry which is preliminary data.</text>
</comment>
<dbReference type="PANTHER" id="PTHR24006:SF888">
    <property type="entry name" value="UBIQUITIN CARBOXYL-TERMINAL HYDROLASE 30"/>
    <property type="match status" value="1"/>
</dbReference>
<dbReference type="InterPro" id="IPR018200">
    <property type="entry name" value="USP_CS"/>
</dbReference>
<dbReference type="Gene3D" id="3.30.40.10">
    <property type="entry name" value="Zinc/RING finger domain, C3HC4 (zinc finger)"/>
    <property type="match status" value="1"/>
</dbReference>
<evidence type="ECO:0000256" key="4">
    <source>
        <dbReference type="ARBA" id="ARBA00022786"/>
    </source>
</evidence>
<feature type="non-terminal residue" evidence="11">
    <location>
        <position position="1"/>
    </location>
</feature>
<dbReference type="AlphaFoldDB" id="A0AAV5WL49"/>
<dbReference type="Gene3D" id="3.90.70.10">
    <property type="entry name" value="Cysteine proteinases"/>
    <property type="match status" value="1"/>
</dbReference>
<evidence type="ECO:0000256" key="9">
    <source>
        <dbReference type="SAM" id="MobiDB-lite"/>
    </source>
</evidence>
<dbReference type="GO" id="GO:0006508">
    <property type="term" value="P:proteolysis"/>
    <property type="evidence" value="ECO:0007669"/>
    <property type="project" value="UniProtKB-KW"/>
</dbReference>
<keyword evidence="5 7" id="KW-0378">Hydrolase</keyword>
<dbReference type="GO" id="GO:0004843">
    <property type="term" value="F:cysteine-type deubiquitinase activity"/>
    <property type="evidence" value="ECO:0007669"/>
    <property type="project" value="UniProtKB-UniRule"/>
</dbReference>
<feature type="coiled-coil region" evidence="8">
    <location>
        <begin position="758"/>
        <end position="785"/>
    </location>
</feature>
<evidence type="ECO:0000256" key="8">
    <source>
        <dbReference type="SAM" id="Coils"/>
    </source>
</evidence>
<feature type="region of interest" description="Disordered" evidence="9">
    <location>
        <begin position="165"/>
        <end position="244"/>
    </location>
</feature>
<dbReference type="InterPro" id="IPR050164">
    <property type="entry name" value="Peptidase_C19"/>
</dbReference>
<feature type="compositionally biased region" description="Low complexity" evidence="9">
    <location>
        <begin position="222"/>
        <end position="236"/>
    </location>
</feature>
<dbReference type="SUPFAM" id="SSF54001">
    <property type="entry name" value="Cysteine proteinases"/>
    <property type="match status" value="1"/>
</dbReference>
<organism evidence="11 12">
    <name type="scientific">Pristionchus fissidentatus</name>
    <dbReference type="NCBI Taxonomy" id="1538716"/>
    <lineage>
        <taxon>Eukaryota</taxon>
        <taxon>Metazoa</taxon>
        <taxon>Ecdysozoa</taxon>
        <taxon>Nematoda</taxon>
        <taxon>Chromadorea</taxon>
        <taxon>Rhabditida</taxon>
        <taxon>Rhabditina</taxon>
        <taxon>Diplogasteromorpha</taxon>
        <taxon>Diplogasteroidea</taxon>
        <taxon>Neodiplogasteridae</taxon>
        <taxon>Pristionchus</taxon>
    </lineage>
</organism>
<evidence type="ECO:0000256" key="2">
    <source>
        <dbReference type="ARBA" id="ARBA00009085"/>
    </source>
</evidence>
<comment type="catalytic activity">
    <reaction evidence="1 7">
        <text>Thiol-dependent hydrolysis of ester, thioester, amide, peptide and isopeptide bonds formed by the C-terminal Gly of ubiquitin (a 76-residue protein attached to proteins as an intracellular targeting signal).</text>
        <dbReference type="EC" id="3.4.19.12"/>
    </reaction>
</comment>
<evidence type="ECO:0000256" key="1">
    <source>
        <dbReference type="ARBA" id="ARBA00000707"/>
    </source>
</evidence>
<feature type="region of interest" description="Disordered" evidence="9">
    <location>
        <begin position="471"/>
        <end position="609"/>
    </location>
</feature>
<dbReference type="EC" id="3.4.19.12" evidence="7"/>
<feature type="compositionally biased region" description="Basic and acidic residues" evidence="9">
    <location>
        <begin position="185"/>
        <end position="195"/>
    </location>
</feature>
<sequence length="838" mass="90723">SMSSVESAVAPQSPPLQENGADSNGSCGAHDAEARHYSSDPCAHRAKKKLISSKDVRKALKENNMKCGECSRKKEANGVPVKTDDGEPVSICLACGSRVCGVHAITHSEAKRSDGEHCFFWDKENTGNTRCEVCRVTLDLSDAPPNDPIKMLFNDIKSFMKIKGKSDKSETSAQSDAKTQPAVLDKPEPKPEKKAHTASSTSNGTSSEDGKKRNGVKTNGVSHSSSAELPSSANGSNGVYANGTGNGDKARKALSLPKSTAVAAKGLSNLGNTCFFNSVMQCIMHTHQLSFYLERFGRVTRLNFIKPAKPVVVNDEKIDIEEATLSIRDSSTPLNDALRAFIVDFRNGRTPSPNCLFNEIAKRATRFRSMAQQDAHELLRYLLDGLCSEETGRYQEAIAALVGAPLKGATKVEPALVRKAKAYLQLAGRPLLDAVFGGRLLQTIRCSKCHHVSERYENFYDLSVPLTGGVMGGRPANRSNGVHQQSSSSTSATSHRQPASKHQKKKEAKAAKAASRKGGRTAKTVENSKTAGGTIEDQMSRLSMVDEESETGDSEEEGEKGEQKEKKRTNGHANGHGEGATASQEEAESSGGEDEHSDEEEEDKVVDPLDLTKVLTTMTTSLPSGQSIAASLLEFTAEERLEGTNAYECEKCCTPANKKKGATGAAKTRVAATKRYLIVTPPAVLTLHVKRFQQIHHGMKMTTRKVSGHVHFPLVFDIAPFCCKNVERIGSGQTRVLYALYGVVVHSGDLGGGHYVAYVKSRERLQQMEEMVETARAICADVQAEAARLPAALPPPDHAEKDLPQGQWYYCSDSRVSAVSESKVLGVEAYLLFYERIC</sequence>
<dbReference type="GO" id="GO:0016579">
    <property type="term" value="P:protein deubiquitination"/>
    <property type="evidence" value="ECO:0007669"/>
    <property type="project" value="InterPro"/>
</dbReference>
<dbReference type="GO" id="GO:0005634">
    <property type="term" value="C:nucleus"/>
    <property type="evidence" value="ECO:0007669"/>
    <property type="project" value="TreeGrafter"/>
</dbReference>
<keyword evidence="4 7" id="KW-0833">Ubl conjugation pathway</keyword>
<feature type="compositionally biased region" description="Polar residues" evidence="9">
    <location>
        <begin position="197"/>
        <end position="207"/>
    </location>
</feature>
<accession>A0AAV5WL49</accession>
<evidence type="ECO:0000256" key="7">
    <source>
        <dbReference type="RuleBase" id="RU366025"/>
    </source>
</evidence>
<keyword evidence="8" id="KW-0175">Coiled coil</keyword>
<dbReference type="InterPro" id="IPR028889">
    <property type="entry name" value="USP"/>
</dbReference>
<dbReference type="Pfam" id="PF00443">
    <property type="entry name" value="UCH"/>
    <property type="match status" value="1"/>
</dbReference>
<keyword evidence="6 7" id="KW-0788">Thiol protease</keyword>
<proteinExistence type="inferred from homology"/>
<feature type="region of interest" description="Disordered" evidence="9">
    <location>
        <begin position="1"/>
        <end position="46"/>
    </location>
</feature>
<protein>
    <recommendedName>
        <fullName evidence="7">Ubiquitin carboxyl-terminal hydrolase</fullName>
        <ecNumber evidence="7">3.4.19.12</ecNumber>
    </recommendedName>
</protein>
<name>A0AAV5WL49_9BILA</name>
<dbReference type="PROSITE" id="PS00972">
    <property type="entry name" value="USP_1"/>
    <property type="match status" value="1"/>
</dbReference>
<evidence type="ECO:0000256" key="3">
    <source>
        <dbReference type="ARBA" id="ARBA00022670"/>
    </source>
</evidence>
<dbReference type="PANTHER" id="PTHR24006">
    <property type="entry name" value="UBIQUITIN CARBOXYL-TERMINAL HYDROLASE"/>
    <property type="match status" value="1"/>
</dbReference>
<dbReference type="InterPro" id="IPR038765">
    <property type="entry name" value="Papain-like_cys_pep_sf"/>
</dbReference>
<feature type="compositionally biased region" description="Basic residues" evidence="9">
    <location>
        <begin position="498"/>
        <end position="507"/>
    </location>
</feature>
<keyword evidence="12" id="KW-1185">Reference proteome</keyword>
<evidence type="ECO:0000313" key="12">
    <source>
        <dbReference type="Proteomes" id="UP001432322"/>
    </source>
</evidence>
<feature type="domain" description="USP" evidence="10">
    <location>
        <begin position="265"/>
        <end position="837"/>
    </location>
</feature>
<evidence type="ECO:0000256" key="6">
    <source>
        <dbReference type="ARBA" id="ARBA00022807"/>
    </source>
</evidence>
<dbReference type="Proteomes" id="UP001432322">
    <property type="component" value="Unassembled WGS sequence"/>
</dbReference>
<dbReference type="PROSITE" id="PS50235">
    <property type="entry name" value="USP_3"/>
    <property type="match status" value="1"/>
</dbReference>
<feature type="compositionally biased region" description="Acidic residues" evidence="9">
    <location>
        <begin position="545"/>
        <end position="559"/>
    </location>
</feature>
<keyword evidence="3 7" id="KW-0645">Protease</keyword>
<gene>
    <name evidence="11" type="ORF">PFISCL1PPCAC_22655</name>
</gene>
<evidence type="ECO:0000313" key="11">
    <source>
        <dbReference type="EMBL" id="GMT31358.1"/>
    </source>
</evidence>
<reference evidence="11" key="1">
    <citation type="submission" date="2023-10" db="EMBL/GenBank/DDBJ databases">
        <title>Genome assembly of Pristionchus species.</title>
        <authorList>
            <person name="Yoshida K."/>
            <person name="Sommer R.J."/>
        </authorList>
    </citation>
    <scope>NUCLEOTIDE SEQUENCE</scope>
    <source>
        <strain evidence="11">RS5133</strain>
    </source>
</reference>
<dbReference type="InterPro" id="IPR001394">
    <property type="entry name" value="Peptidase_C19_UCH"/>
</dbReference>
<feature type="compositionally biased region" description="Acidic residues" evidence="9">
    <location>
        <begin position="585"/>
        <end position="604"/>
    </location>
</feature>
<comment type="similarity">
    <text evidence="2 7">Belongs to the peptidase C19 family.</text>
</comment>